<dbReference type="CDD" id="cd07035">
    <property type="entry name" value="TPP_PYR_POX_like"/>
    <property type="match status" value="1"/>
</dbReference>
<dbReference type="InterPro" id="IPR012001">
    <property type="entry name" value="Thiamin_PyroP_enz_TPP-bd_dom"/>
</dbReference>
<keyword evidence="3 4" id="KW-0786">Thiamine pyrophosphate</keyword>
<comment type="similarity">
    <text evidence="2 4">Belongs to the TPP enzyme family.</text>
</comment>
<dbReference type="EMBL" id="FOTW01000025">
    <property type="protein sequence ID" value="SFM61432.1"/>
    <property type="molecule type" value="Genomic_DNA"/>
</dbReference>
<dbReference type="InterPro" id="IPR012000">
    <property type="entry name" value="Thiamin_PyroP_enz_cen_dom"/>
</dbReference>
<dbReference type="GO" id="GO:0003984">
    <property type="term" value="F:acetolactate synthase activity"/>
    <property type="evidence" value="ECO:0007669"/>
    <property type="project" value="TreeGrafter"/>
</dbReference>
<dbReference type="RefSeq" id="WP_245774410.1">
    <property type="nucleotide sequence ID" value="NZ_FOTW01000025.1"/>
</dbReference>
<evidence type="ECO:0000259" key="7">
    <source>
        <dbReference type="Pfam" id="PF02776"/>
    </source>
</evidence>
<evidence type="ECO:0000259" key="6">
    <source>
        <dbReference type="Pfam" id="PF02775"/>
    </source>
</evidence>
<evidence type="ECO:0000256" key="4">
    <source>
        <dbReference type="RuleBase" id="RU362132"/>
    </source>
</evidence>
<dbReference type="InterPro" id="IPR011766">
    <property type="entry name" value="TPP_enzyme_TPP-bd"/>
</dbReference>
<dbReference type="InterPro" id="IPR029035">
    <property type="entry name" value="DHS-like_NAD/FAD-binding_dom"/>
</dbReference>
<dbReference type="GO" id="GO:0009099">
    <property type="term" value="P:L-valine biosynthetic process"/>
    <property type="evidence" value="ECO:0007669"/>
    <property type="project" value="TreeGrafter"/>
</dbReference>
<dbReference type="Pfam" id="PF02776">
    <property type="entry name" value="TPP_enzyme_N"/>
    <property type="match status" value="1"/>
</dbReference>
<protein>
    <submittedName>
        <fullName evidence="8">Acetolactate synthase-1/2/3 large subunit</fullName>
    </submittedName>
</protein>
<dbReference type="SUPFAM" id="SSF52518">
    <property type="entry name" value="Thiamin diphosphate-binding fold (THDP-binding)"/>
    <property type="match status" value="2"/>
</dbReference>
<comment type="cofactor">
    <cofactor evidence="1">
        <name>thiamine diphosphate</name>
        <dbReference type="ChEBI" id="CHEBI:58937"/>
    </cofactor>
</comment>
<dbReference type="Pfam" id="PF00205">
    <property type="entry name" value="TPP_enzyme_M"/>
    <property type="match status" value="1"/>
</dbReference>
<dbReference type="CDD" id="cd00568">
    <property type="entry name" value="TPP_enzymes"/>
    <property type="match status" value="1"/>
</dbReference>
<accession>A0A1I4SAD0</accession>
<dbReference type="InterPro" id="IPR000399">
    <property type="entry name" value="TPP-bd_CS"/>
</dbReference>
<dbReference type="GO" id="GO:0050660">
    <property type="term" value="F:flavin adenine dinucleotide binding"/>
    <property type="evidence" value="ECO:0007669"/>
    <property type="project" value="TreeGrafter"/>
</dbReference>
<dbReference type="Gene3D" id="3.40.50.970">
    <property type="match status" value="2"/>
</dbReference>
<dbReference type="SUPFAM" id="SSF52467">
    <property type="entry name" value="DHS-like NAD/FAD-binding domain"/>
    <property type="match status" value="1"/>
</dbReference>
<sequence length="631" mass="67380">MYDAVEFEDQSPLLQRSAALSKPLSNPPPATLDGQVMDMDMADLLVAYLEQLGVDYIFGIPGGAIEPLYNAIARHQRRGGNLSHIVARHEAGAAFMADGYARETGKIGVCVATSGPGATNLITAVATAYGNDVPMLVITGQPALPSFGKHTLQESTCTGIDVLSMFRHCTRYNSLVSHPQQLEWKLVTALQHATRAPFGPVHLSVPVDVFRAPAKPTGPAYDLAALLRPSALIDAGAVDKLLAMLAASRNVVLLIGPACGEAIDLIMQFATLKGATFIVPPDGKGLVSTHHPLYRGVFGFGGHASAEATLRDESVDLILAIGSTMGEWNTAGWCDSLLNERLVHIDECEEHLARSPMARMHVRGGLRPVFQRLVTRILEVQEQADVKVERRRAARELCHKEWEAGSLLADPAAFHSDAVPLAPPRLMNELGRLFPPTTRFLADAGNSVAWATHYLQPEDRRMASAGLPPGVRNERRSAGGWLRLTGHFAPMGWAIGAAVGTAAANPAAPVVCITGDGSMLMSGQELSTAVAEQLCVIFVVLNDAAYGMVKHGQRLGGGEQIGYALPPTDFAMLSRALGGRGHTIRSAADLAALDIKAICNHPGPTLLDVYIDPEQVPPIGNRMRVLLEDGQ</sequence>
<dbReference type="STRING" id="758825.SAMN02982985_04708"/>
<feature type="domain" description="Thiamine pyrophosphate enzyme N-terminal TPP-binding" evidence="7">
    <location>
        <begin position="39"/>
        <end position="154"/>
    </location>
</feature>
<dbReference type="PANTHER" id="PTHR18968">
    <property type="entry name" value="THIAMINE PYROPHOSPHATE ENZYMES"/>
    <property type="match status" value="1"/>
</dbReference>
<evidence type="ECO:0000313" key="9">
    <source>
        <dbReference type="Proteomes" id="UP000199470"/>
    </source>
</evidence>
<dbReference type="PANTHER" id="PTHR18968:SF13">
    <property type="entry name" value="ACETOLACTATE SYNTHASE CATALYTIC SUBUNIT, MITOCHONDRIAL"/>
    <property type="match status" value="1"/>
</dbReference>
<dbReference type="InterPro" id="IPR045229">
    <property type="entry name" value="TPP_enz"/>
</dbReference>
<evidence type="ECO:0000259" key="5">
    <source>
        <dbReference type="Pfam" id="PF00205"/>
    </source>
</evidence>
<proteinExistence type="inferred from homology"/>
<dbReference type="FunFam" id="3.40.50.970:FF:000007">
    <property type="entry name" value="Acetolactate synthase"/>
    <property type="match status" value="1"/>
</dbReference>
<dbReference type="GO" id="GO:0030976">
    <property type="term" value="F:thiamine pyrophosphate binding"/>
    <property type="evidence" value="ECO:0007669"/>
    <property type="project" value="InterPro"/>
</dbReference>
<reference evidence="8 9" key="1">
    <citation type="submission" date="2016-10" db="EMBL/GenBank/DDBJ databases">
        <authorList>
            <person name="de Groot N.N."/>
        </authorList>
    </citation>
    <scope>NUCLEOTIDE SEQUENCE [LARGE SCALE GENOMIC DNA]</scope>
    <source>
        <strain evidence="8 9">ATCC 43154</strain>
    </source>
</reference>
<dbReference type="GO" id="GO:0000287">
    <property type="term" value="F:magnesium ion binding"/>
    <property type="evidence" value="ECO:0007669"/>
    <property type="project" value="InterPro"/>
</dbReference>
<evidence type="ECO:0000256" key="1">
    <source>
        <dbReference type="ARBA" id="ARBA00001964"/>
    </source>
</evidence>
<organism evidence="8 9">
    <name type="scientific">Rugamonas rubra</name>
    <dbReference type="NCBI Taxonomy" id="758825"/>
    <lineage>
        <taxon>Bacteria</taxon>
        <taxon>Pseudomonadati</taxon>
        <taxon>Pseudomonadota</taxon>
        <taxon>Betaproteobacteria</taxon>
        <taxon>Burkholderiales</taxon>
        <taxon>Oxalobacteraceae</taxon>
        <taxon>Telluria group</taxon>
        <taxon>Rugamonas</taxon>
    </lineage>
</organism>
<keyword evidence="9" id="KW-1185">Reference proteome</keyword>
<gene>
    <name evidence="8" type="ORF">SAMN02982985_04708</name>
</gene>
<feature type="domain" description="Thiamine pyrophosphate enzyme central" evidence="5">
    <location>
        <begin position="238"/>
        <end position="373"/>
    </location>
</feature>
<dbReference type="AlphaFoldDB" id="A0A1I4SAD0"/>
<dbReference type="GO" id="GO:0009097">
    <property type="term" value="P:isoleucine biosynthetic process"/>
    <property type="evidence" value="ECO:0007669"/>
    <property type="project" value="TreeGrafter"/>
</dbReference>
<dbReference type="GO" id="GO:0005948">
    <property type="term" value="C:acetolactate synthase complex"/>
    <property type="evidence" value="ECO:0007669"/>
    <property type="project" value="TreeGrafter"/>
</dbReference>
<dbReference type="PROSITE" id="PS00187">
    <property type="entry name" value="TPP_ENZYMES"/>
    <property type="match status" value="1"/>
</dbReference>
<evidence type="ECO:0000256" key="2">
    <source>
        <dbReference type="ARBA" id="ARBA00007812"/>
    </source>
</evidence>
<dbReference type="Proteomes" id="UP000199470">
    <property type="component" value="Unassembled WGS sequence"/>
</dbReference>
<dbReference type="Gene3D" id="3.40.50.1220">
    <property type="entry name" value="TPP-binding domain"/>
    <property type="match status" value="1"/>
</dbReference>
<feature type="domain" description="Thiamine pyrophosphate enzyme TPP-binding" evidence="6">
    <location>
        <begin position="478"/>
        <end position="609"/>
    </location>
</feature>
<evidence type="ECO:0000256" key="3">
    <source>
        <dbReference type="ARBA" id="ARBA00023052"/>
    </source>
</evidence>
<evidence type="ECO:0000313" key="8">
    <source>
        <dbReference type="EMBL" id="SFM61432.1"/>
    </source>
</evidence>
<name>A0A1I4SAD0_9BURK</name>
<dbReference type="Pfam" id="PF02775">
    <property type="entry name" value="TPP_enzyme_C"/>
    <property type="match status" value="1"/>
</dbReference>
<dbReference type="InterPro" id="IPR029061">
    <property type="entry name" value="THDP-binding"/>
</dbReference>